<feature type="signal peptide" evidence="2">
    <location>
        <begin position="1"/>
        <end position="21"/>
    </location>
</feature>
<dbReference type="Pfam" id="PF14059">
    <property type="entry name" value="DUF4251"/>
    <property type="match status" value="1"/>
</dbReference>
<dbReference type="Proteomes" id="UP000466952">
    <property type="component" value="Unassembled WGS sequence"/>
</dbReference>
<dbReference type="EMBL" id="JAQNSI010000396">
    <property type="protein sequence ID" value="MDC1901656.1"/>
    <property type="molecule type" value="Genomic_DNA"/>
</dbReference>
<feature type="region of interest" description="Disordered" evidence="1">
    <location>
        <begin position="24"/>
        <end position="45"/>
    </location>
</feature>
<dbReference type="EMBL" id="WCTR01000006">
    <property type="protein sequence ID" value="KAB4212860.1"/>
    <property type="molecule type" value="Genomic_DNA"/>
</dbReference>
<feature type="chain" id="PRO_5042752604" evidence="2">
    <location>
        <begin position="22"/>
        <end position="191"/>
    </location>
</feature>
<evidence type="ECO:0000313" key="5">
    <source>
        <dbReference type="Proteomes" id="UP000466952"/>
    </source>
</evidence>
<reference evidence="4" key="2">
    <citation type="submission" date="2022-10" db="EMBL/GenBank/DDBJ databases">
        <title>Human gut microbiome strain richness.</title>
        <authorList>
            <person name="Chen-Liaw A."/>
        </authorList>
    </citation>
    <scope>NUCLEOTIDE SEQUENCE</scope>
    <source>
        <strain evidence="4">1001713st1_F9_1001713B170221_170320</strain>
    </source>
</reference>
<feature type="compositionally biased region" description="Basic and acidic residues" evidence="1">
    <location>
        <begin position="28"/>
        <end position="45"/>
    </location>
</feature>
<evidence type="ECO:0000313" key="3">
    <source>
        <dbReference type="EMBL" id="KAB4212860.1"/>
    </source>
</evidence>
<evidence type="ECO:0000256" key="1">
    <source>
        <dbReference type="SAM" id="MobiDB-lite"/>
    </source>
</evidence>
<organism evidence="3 5">
    <name type="scientific">Bacteroides uniformis</name>
    <dbReference type="NCBI Taxonomy" id="820"/>
    <lineage>
        <taxon>Bacteria</taxon>
        <taxon>Pseudomonadati</taxon>
        <taxon>Bacteroidota</taxon>
        <taxon>Bacteroidia</taxon>
        <taxon>Bacteroidales</taxon>
        <taxon>Bacteroidaceae</taxon>
        <taxon>Bacteroides</taxon>
    </lineage>
</organism>
<dbReference type="AlphaFoldDB" id="A0A7J5HMX0"/>
<name>A0A7J5HMX0_BACUN</name>
<dbReference type="RefSeq" id="WP_005832403.1">
    <property type="nucleotide sequence ID" value="NZ_CAXSUA010000011.1"/>
</dbReference>
<evidence type="ECO:0000256" key="2">
    <source>
        <dbReference type="SAM" id="SignalP"/>
    </source>
</evidence>
<protein>
    <submittedName>
        <fullName evidence="3">DUF4251 domain-containing protein</fullName>
    </submittedName>
</protein>
<accession>A0A7J5HMX0</accession>
<dbReference type="Proteomes" id="UP001222603">
    <property type="component" value="Unassembled WGS sequence"/>
</dbReference>
<dbReference type="InterPro" id="IPR025347">
    <property type="entry name" value="DUF4251"/>
</dbReference>
<proteinExistence type="predicted"/>
<dbReference type="Gene3D" id="2.40.128.410">
    <property type="match status" value="1"/>
</dbReference>
<keyword evidence="2" id="KW-0732">Signal</keyword>
<evidence type="ECO:0000313" key="4">
    <source>
        <dbReference type="EMBL" id="MDC1901656.1"/>
    </source>
</evidence>
<reference evidence="3 5" key="1">
    <citation type="journal article" date="2019" name="Nat. Med.">
        <title>A library of human gut bacterial isolates paired with longitudinal multiomics data enables mechanistic microbiome research.</title>
        <authorList>
            <person name="Poyet M."/>
            <person name="Groussin M."/>
            <person name="Gibbons S.M."/>
            <person name="Avila-Pacheco J."/>
            <person name="Jiang X."/>
            <person name="Kearney S.M."/>
            <person name="Perrotta A.R."/>
            <person name="Berdy B."/>
            <person name="Zhao S."/>
            <person name="Lieberman T.D."/>
            <person name="Swanson P.K."/>
            <person name="Smith M."/>
            <person name="Roesemann S."/>
            <person name="Alexander J.E."/>
            <person name="Rich S.A."/>
            <person name="Livny J."/>
            <person name="Vlamakis H."/>
            <person name="Clish C."/>
            <person name="Bullock K."/>
            <person name="Deik A."/>
            <person name="Scott J."/>
            <person name="Pierce K.A."/>
            <person name="Xavier R.J."/>
            <person name="Alm E.J."/>
        </authorList>
    </citation>
    <scope>NUCLEOTIDE SEQUENCE [LARGE SCALE GENOMIC DNA]</scope>
    <source>
        <strain evidence="3 5">BIOML-A11</strain>
    </source>
</reference>
<sequence length="191" mass="20511">MKRIITLITLVLVSASTLMYAQSSSETRQAERKAQREAQKAREKAENERNYAIAVQALKEGKFVLEADQLVFKRGRSAFVSSTTNFVLMDGEHASVQIAANKALAGPNGIGGITVDGSRKEMKITTDKKGNVNCSFSVQGIGISAQVYITLTNGGNNASARISPNFNSNTLTLNGVLVPLSQSNVYKGRAL</sequence>
<comment type="caution">
    <text evidence="3">The sequence shown here is derived from an EMBL/GenBank/DDBJ whole genome shotgun (WGS) entry which is preliminary data.</text>
</comment>
<gene>
    <name evidence="3" type="ORF">GAP55_09510</name>
    <name evidence="4" type="ORF">POZ10_13650</name>
</gene>